<dbReference type="Proteomes" id="UP000461585">
    <property type="component" value="Unassembled WGS sequence"/>
</dbReference>
<evidence type="ECO:0000256" key="2">
    <source>
        <dbReference type="RuleBase" id="RU362080"/>
    </source>
</evidence>
<dbReference type="Pfam" id="PF02604">
    <property type="entry name" value="PhdYeFM_antitox"/>
    <property type="match status" value="1"/>
</dbReference>
<dbReference type="EMBL" id="JAAEEH010000031">
    <property type="protein sequence ID" value="NDL68242.1"/>
    <property type="molecule type" value="Genomic_DNA"/>
</dbReference>
<dbReference type="PANTHER" id="PTHR33713:SF6">
    <property type="entry name" value="ANTITOXIN YEFM"/>
    <property type="match status" value="1"/>
</dbReference>
<comment type="similarity">
    <text evidence="1 2">Belongs to the phD/YefM antitoxin family.</text>
</comment>
<sequence>MNIINATNARRSLYQLITDVNVNAEPITIINNKGKNAVLISEDEWKAIEETIYLNQIPNMAKSILEGAMEPLSECAKYERDEEW</sequence>
<dbReference type="InterPro" id="IPR006442">
    <property type="entry name" value="Antitoxin_Phd/YefM"/>
</dbReference>
<dbReference type="PANTHER" id="PTHR33713">
    <property type="entry name" value="ANTITOXIN YAFN-RELATED"/>
    <property type="match status" value="1"/>
</dbReference>
<evidence type="ECO:0000313" key="3">
    <source>
        <dbReference type="EMBL" id="NDL68242.1"/>
    </source>
</evidence>
<name>A0A7X5HX50_9FIRM</name>
<gene>
    <name evidence="3" type="ORF">GXN74_10860</name>
</gene>
<proteinExistence type="inferred from homology"/>
<dbReference type="SUPFAM" id="SSF143120">
    <property type="entry name" value="YefM-like"/>
    <property type="match status" value="1"/>
</dbReference>
<keyword evidence="4" id="KW-1185">Reference proteome</keyword>
<dbReference type="InterPro" id="IPR036165">
    <property type="entry name" value="YefM-like_sf"/>
</dbReference>
<comment type="function">
    <text evidence="2">Antitoxin component of a type II toxin-antitoxin (TA) system.</text>
</comment>
<reference evidence="3 4" key="1">
    <citation type="submission" date="2020-01" db="EMBL/GenBank/DDBJ databases">
        <title>Anaeroalcalibacter tamaniensis gen. nov., sp. nov., moderately halophilic strictly anaerobic fermenter bacterium from mud volcano of Taman peninsula.</title>
        <authorList>
            <person name="Frolova A."/>
            <person name="Merkel A.Y."/>
            <person name="Slobodkin A.I."/>
        </authorList>
    </citation>
    <scope>NUCLEOTIDE SEQUENCE [LARGE SCALE GENOMIC DNA]</scope>
    <source>
        <strain evidence="3 4">F-3ap</strain>
    </source>
</reference>
<evidence type="ECO:0000256" key="1">
    <source>
        <dbReference type="ARBA" id="ARBA00009981"/>
    </source>
</evidence>
<dbReference type="NCBIfam" id="TIGR01552">
    <property type="entry name" value="phd_fam"/>
    <property type="match status" value="1"/>
</dbReference>
<dbReference type="AlphaFoldDB" id="A0A7X5HX50"/>
<dbReference type="Gene3D" id="3.40.1620.10">
    <property type="entry name" value="YefM-like domain"/>
    <property type="match status" value="1"/>
</dbReference>
<accession>A0A7X5HX50</accession>
<comment type="caution">
    <text evidence="3">The sequence shown here is derived from an EMBL/GenBank/DDBJ whole genome shotgun (WGS) entry which is preliminary data.</text>
</comment>
<dbReference type="InterPro" id="IPR051405">
    <property type="entry name" value="phD/YefM_antitoxin"/>
</dbReference>
<organism evidence="3 4">
    <name type="scientific">Anaerotalea alkaliphila</name>
    <dbReference type="NCBI Taxonomy" id="2662126"/>
    <lineage>
        <taxon>Bacteria</taxon>
        <taxon>Bacillati</taxon>
        <taxon>Bacillota</taxon>
        <taxon>Clostridia</taxon>
        <taxon>Eubacteriales</taxon>
        <taxon>Anaerotalea</taxon>
    </lineage>
</organism>
<dbReference type="RefSeq" id="WP_162370965.1">
    <property type="nucleotide sequence ID" value="NZ_JAAEEH010000031.1"/>
</dbReference>
<evidence type="ECO:0000313" key="4">
    <source>
        <dbReference type="Proteomes" id="UP000461585"/>
    </source>
</evidence>
<protein>
    <recommendedName>
        <fullName evidence="2">Antitoxin</fullName>
    </recommendedName>
</protein>